<dbReference type="EMBL" id="REGN01007424">
    <property type="protein sequence ID" value="RNA06362.1"/>
    <property type="molecule type" value="Genomic_DNA"/>
</dbReference>
<feature type="coiled-coil region" evidence="1">
    <location>
        <begin position="107"/>
        <end position="134"/>
    </location>
</feature>
<sequence>MPEQSENDQEDIVNEDEMQFTETTDPRASTVVTVSEIDSSQNFEKLESHSAQPCNSSNVLRDREMKVTVKLIDPLAQRGSIFPLLNHLTTEYFKMPPTVEVKKEVMSEEKEKKVKAAKASKKAYQKRKEKIQEEALVKYVDEQIQKDNKSSKEKIISEFEAMNLQARREVLRKFYVPKASLQRKTAGSELGSACKMVALNETDYDDLESDAEKNSIKLKKQ</sequence>
<gene>
    <name evidence="3" type="ORF">BpHYR1_025568</name>
</gene>
<proteinExistence type="predicted"/>
<keyword evidence="4" id="KW-1185">Reference proteome</keyword>
<protein>
    <submittedName>
        <fullName evidence="3">Uncharacterized protein</fullName>
    </submittedName>
</protein>
<evidence type="ECO:0000313" key="3">
    <source>
        <dbReference type="EMBL" id="RNA06362.1"/>
    </source>
</evidence>
<evidence type="ECO:0000256" key="2">
    <source>
        <dbReference type="SAM" id="MobiDB-lite"/>
    </source>
</evidence>
<feature type="compositionally biased region" description="Acidic residues" evidence="2">
    <location>
        <begin position="1"/>
        <end position="19"/>
    </location>
</feature>
<name>A0A3M7Q594_BRAPC</name>
<evidence type="ECO:0000313" key="4">
    <source>
        <dbReference type="Proteomes" id="UP000276133"/>
    </source>
</evidence>
<organism evidence="3 4">
    <name type="scientific">Brachionus plicatilis</name>
    <name type="common">Marine rotifer</name>
    <name type="synonym">Brachionus muelleri</name>
    <dbReference type="NCBI Taxonomy" id="10195"/>
    <lineage>
        <taxon>Eukaryota</taxon>
        <taxon>Metazoa</taxon>
        <taxon>Spiralia</taxon>
        <taxon>Gnathifera</taxon>
        <taxon>Rotifera</taxon>
        <taxon>Eurotatoria</taxon>
        <taxon>Monogononta</taxon>
        <taxon>Pseudotrocha</taxon>
        <taxon>Ploima</taxon>
        <taxon>Brachionidae</taxon>
        <taxon>Brachionus</taxon>
    </lineage>
</organism>
<feature type="compositionally biased region" description="Polar residues" evidence="2">
    <location>
        <begin position="20"/>
        <end position="30"/>
    </location>
</feature>
<reference evidence="3 4" key="1">
    <citation type="journal article" date="2018" name="Sci. Rep.">
        <title>Genomic signatures of local adaptation to the degree of environmental predictability in rotifers.</title>
        <authorList>
            <person name="Franch-Gras L."/>
            <person name="Hahn C."/>
            <person name="Garcia-Roger E.M."/>
            <person name="Carmona M.J."/>
            <person name="Serra M."/>
            <person name="Gomez A."/>
        </authorList>
    </citation>
    <scope>NUCLEOTIDE SEQUENCE [LARGE SCALE GENOMIC DNA]</scope>
    <source>
        <strain evidence="3">HYR1</strain>
    </source>
</reference>
<dbReference type="Proteomes" id="UP000276133">
    <property type="component" value="Unassembled WGS sequence"/>
</dbReference>
<accession>A0A3M7Q594</accession>
<dbReference type="AlphaFoldDB" id="A0A3M7Q594"/>
<comment type="caution">
    <text evidence="3">The sequence shown here is derived from an EMBL/GenBank/DDBJ whole genome shotgun (WGS) entry which is preliminary data.</text>
</comment>
<keyword evidence="1" id="KW-0175">Coiled coil</keyword>
<feature type="region of interest" description="Disordered" evidence="2">
    <location>
        <begin position="1"/>
        <end position="30"/>
    </location>
</feature>
<evidence type="ECO:0000256" key="1">
    <source>
        <dbReference type="SAM" id="Coils"/>
    </source>
</evidence>